<reference evidence="1" key="1">
    <citation type="submission" date="2023-07" db="EMBL/GenBank/DDBJ databases">
        <title>Wenyingzhuangia sp. chi5 genome sequencing and assembly.</title>
        <authorList>
            <person name="Park S."/>
        </authorList>
    </citation>
    <scope>NUCLEOTIDE SEQUENCE</scope>
    <source>
        <strain evidence="1">Chi5</strain>
    </source>
</reference>
<dbReference type="Proteomes" id="UP001168642">
    <property type="component" value="Unassembled WGS sequence"/>
</dbReference>
<protein>
    <submittedName>
        <fullName evidence="1">Uncharacterized protein</fullName>
    </submittedName>
</protein>
<evidence type="ECO:0000313" key="2">
    <source>
        <dbReference type="Proteomes" id="UP001168642"/>
    </source>
</evidence>
<organism evidence="1 2">
    <name type="scientific">Wenyingzhuangia gilva</name>
    <dbReference type="NCBI Taxonomy" id="3057677"/>
    <lineage>
        <taxon>Bacteria</taxon>
        <taxon>Pseudomonadati</taxon>
        <taxon>Bacteroidota</taxon>
        <taxon>Flavobacteriia</taxon>
        <taxon>Flavobacteriales</taxon>
        <taxon>Flavobacteriaceae</taxon>
        <taxon>Wenyingzhuangia</taxon>
    </lineage>
</organism>
<accession>A0ABT8VRX7</accession>
<dbReference type="RefSeq" id="WP_302883982.1">
    <property type="nucleotide sequence ID" value="NZ_JAUMIT010000003.1"/>
</dbReference>
<proteinExistence type="predicted"/>
<comment type="caution">
    <text evidence="1">The sequence shown here is derived from an EMBL/GenBank/DDBJ whole genome shotgun (WGS) entry which is preliminary data.</text>
</comment>
<dbReference type="EMBL" id="JAUMIT010000003">
    <property type="protein sequence ID" value="MDO3694731.1"/>
    <property type="molecule type" value="Genomic_DNA"/>
</dbReference>
<sequence>MGFNFLISSTVNQSLESEKEISNQIQETYDIKTKSFRATMVETDQGYIVLKGSEAKKTLSNSCTETYKKMRRKLLETEILK</sequence>
<evidence type="ECO:0000313" key="1">
    <source>
        <dbReference type="EMBL" id="MDO3694731.1"/>
    </source>
</evidence>
<gene>
    <name evidence="1" type="ORF">QVZ41_07745</name>
</gene>
<name>A0ABT8VRX7_9FLAO</name>
<keyword evidence="2" id="KW-1185">Reference proteome</keyword>